<dbReference type="GO" id="GO:0004252">
    <property type="term" value="F:serine-type endopeptidase activity"/>
    <property type="evidence" value="ECO:0007669"/>
    <property type="project" value="InterPro"/>
</dbReference>
<keyword evidence="2 5" id="KW-0812">Transmembrane</keyword>
<keyword evidence="3 5" id="KW-1133">Transmembrane helix</keyword>
<evidence type="ECO:0000313" key="7">
    <source>
        <dbReference type="EMBL" id="SVA74336.1"/>
    </source>
</evidence>
<dbReference type="InterPro" id="IPR022764">
    <property type="entry name" value="Peptidase_S54_rhomboid_dom"/>
</dbReference>
<organism evidence="7">
    <name type="scientific">marine metagenome</name>
    <dbReference type="NCBI Taxonomy" id="408172"/>
    <lineage>
        <taxon>unclassified sequences</taxon>
        <taxon>metagenomes</taxon>
        <taxon>ecological metagenomes</taxon>
    </lineage>
</organism>
<dbReference type="Gene3D" id="1.20.1540.10">
    <property type="entry name" value="Rhomboid-like"/>
    <property type="match status" value="1"/>
</dbReference>
<evidence type="ECO:0000259" key="6">
    <source>
        <dbReference type="Pfam" id="PF01694"/>
    </source>
</evidence>
<dbReference type="InterPro" id="IPR050925">
    <property type="entry name" value="Rhomboid_protease_S54"/>
</dbReference>
<dbReference type="SUPFAM" id="SSF144091">
    <property type="entry name" value="Rhomboid-like"/>
    <property type="match status" value="1"/>
</dbReference>
<feature type="transmembrane region" description="Helical" evidence="5">
    <location>
        <begin position="12"/>
        <end position="34"/>
    </location>
</feature>
<gene>
    <name evidence="7" type="ORF">METZ01_LOCUS127190</name>
</gene>
<feature type="transmembrane region" description="Helical" evidence="5">
    <location>
        <begin position="95"/>
        <end position="114"/>
    </location>
</feature>
<evidence type="ECO:0000256" key="4">
    <source>
        <dbReference type="ARBA" id="ARBA00023136"/>
    </source>
</evidence>
<evidence type="ECO:0000256" key="3">
    <source>
        <dbReference type="ARBA" id="ARBA00022989"/>
    </source>
</evidence>
<dbReference type="PANTHER" id="PTHR43731:SF26">
    <property type="entry name" value="RHOMBOID-LIKE PROTEIN 10, CHLOROPLASTIC"/>
    <property type="match status" value="1"/>
</dbReference>
<dbReference type="FunFam" id="1.20.1540.10:FF:000027">
    <property type="entry name" value="Rhomboid family intramembrane serine protease"/>
    <property type="match status" value="1"/>
</dbReference>
<evidence type="ECO:0000256" key="1">
    <source>
        <dbReference type="ARBA" id="ARBA00004141"/>
    </source>
</evidence>
<feature type="transmembrane region" description="Helical" evidence="5">
    <location>
        <begin position="54"/>
        <end position="83"/>
    </location>
</feature>
<sequence length="217" mass="23882">MFFPYRDDNPRVLTPYVTYALVAINVALFFLQMVAPREFTTVFAIIPKMATVDFGHFTLTLLTSMFLHGSITHLGGNMLYLWIFADNVEGILGHVKFTIFYFASGLAAGIVQTLVDPTSIIPIVGASGAIAGILAAYMILFPQAKVHALLFLFFYFTSIRIPAFFVLGFWFLMQLTNGLSALGLDTTGGVAWFAHIGGFIAGLGLIQILRRIKIESI</sequence>
<dbReference type="PANTHER" id="PTHR43731">
    <property type="entry name" value="RHOMBOID PROTEASE"/>
    <property type="match status" value="1"/>
</dbReference>
<feature type="transmembrane region" description="Helical" evidence="5">
    <location>
        <begin position="148"/>
        <end position="172"/>
    </location>
</feature>
<proteinExistence type="predicted"/>
<protein>
    <recommendedName>
        <fullName evidence="6">Peptidase S54 rhomboid domain-containing protein</fullName>
    </recommendedName>
</protein>
<dbReference type="AlphaFoldDB" id="A0A381YB66"/>
<evidence type="ECO:0000256" key="2">
    <source>
        <dbReference type="ARBA" id="ARBA00022692"/>
    </source>
</evidence>
<dbReference type="EMBL" id="UINC01017826">
    <property type="protein sequence ID" value="SVA74336.1"/>
    <property type="molecule type" value="Genomic_DNA"/>
</dbReference>
<dbReference type="Pfam" id="PF01694">
    <property type="entry name" value="Rhomboid"/>
    <property type="match status" value="1"/>
</dbReference>
<name>A0A381YB66_9ZZZZ</name>
<comment type="subcellular location">
    <subcellularLocation>
        <location evidence="1">Membrane</location>
        <topology evidence="1">Multi-pass membrane protein</topology>
    </subcellularLocation>
</comment>
<feature type="transmembrane region" description="Helical" evidence="5">
    <location>
        <begin position="120"/>
        <end position="141"/>
    </location>
</feature>
<dbReference type="GO" id="GO:0016020">
    <property type="term" value="C:membrane"/>
    <property type="evidence" value="ECO:0007669"/>
    <property type="project" value="UniProtKB-SubCell"/>
</dbReference>
<accession>A0A381YB66</accession>
<reference evidence="7" key="1">
    <citation type="submission" date="2018-05" db="EMBL/GenBank/DDBJ databases">
        <authorList>
            <person name="Lanie J.A."/>
            <person name="Ng W.-L."/>
            <person name="Kazmierczak K.M."/>
            <person name="Andrzejewski T.M."/>
            <person name="Davidsen T.M."/>
            <person name="Wayne K.J."/>
            <person name="Tettelin H."/>
            <person name="Glass J.I."/>
            <person name="Rusch D."/>
            <person name="Podicherti R."/>
            <person name="Tsui H.-C.T."/>
            <person name="Winkler M.E."/>
        </authorList>
    </citation>
    <scope>NUCLEOTIDE SEQUENCE</scope>
</reference>
<feature type="transmembrane region" description="Helical" evidence="5">
    <location>
        <begin position="192"/>
        <end position="209"/>
    </location>
</feature>
<evidence type="ECO:0000256" key="5">
    <source>
        <dbReference type="SAM" id="Phobius"/>
    </source>
</evidence>
<dbReference type="InterPro" id="IPR035952">
    <property type="entry name" value="Rhomboid-like_sf"/>
</dbReference>
<feature type="domain" description="Peptidase S54 rhomboid" evidence="6">
    <location>
        <begin position="60"/>
        <end position="210"/>
    </location>
</feature>
<keyword evidence="4 5" id="KW-0472">Membrane</keyword>